<evidence type="ECO:0000256" key="2">
    <source>
        <dbReference type="SAM" id="SignalP"/>
    </source>
</evidence>
<dbReference type="GO" id="GO:0005975">
    <property type="term" value="P:carbohydrate metabolic process"/>
    <property type="evidence" value="ECO:0007669"/>
    <property type="project" value="UniProtKB-ARBA"/>
</dbReference>
<evidence type="ECO:0000259" key="3">
    <source>
        <dbReference type="Pfam" id="PF17802"/>
    </source>
</evidence>
<keyword evidence="5" id="KW-1185">Reference proteome</keyword>
<dbReference type="InterPro" id="IPR026906">
    <property type="entry name" value="LRR_5"/>
</dbReference>
<dbReference type="Pfam" id="PF13306">
    <property type="entry name" value="LRR_5"/>
    <property type="match status" value="2"/>
</dbReference>
<dbReference type="EMBL" id="CP002628">
    <property type="protein sequence ID" value="AEB06953.1"/>
    <property type="molecule type" value="Genomic_DNA"/>
</dbReference>
<dbReference type="InterPro" id="IPR013783">
    <property type="entry name" value="Ig-like_fold"/>
</dbReference>
<feature type="signal peptide" evidence="2">
    <location>
        <begin position="1"/>
        <end position="33"/>
    </location>
</feature>
<evidence type="ECO:0000313" key="4">
    <source>
        <dbReference type="EMBL" id="AEB06953.1"/>
    </source>
</evidence>
<dbReference type="Gene3D" id="3.80.10.10">
    <property type="entry name" value="Ribonuclease Inhibitor"/>
    <property type="match status" value="1"/>
</dbReference>
<protein>
    <recommendedName>
        <fullName evidence="3">SpaA-like prealbumin fold domain-containing protein</fullName>
    </recommendedName>
</protein>
<keyword evidence="2" id="KW-0732">Signal</keyword>
<dbReference type="InterPro" id="IPR053139">
    <property type="entry name" value="Surface_bspA-like"/>
</dbReference>
<gene>
    <name evidence="4" type="ordered locus">Corgl_0840</name>
</gene>
<feature type="compositionally biased region" description="Basic and acidic residues" evidence="1">
    <location>
        <begin position="43"/>
        <end position="62"/>
    </location>
</feature>
<evidence type="ECO:0000313" key="5">
    <source>
        <dbReference type="Proteomes" id="UP000006851"/>
    </source>
</evidence>
<dbReference type="OrthoDB" id="3196290at2"/>
<accession>F2N7R1</accession>
<dbReference type="eggNOG" id="COG4886">
    <property type="taxonomic scope" value="Bacteria"/>
</dbReference>
<dbReference type="InterPro" id="IPR032675">
    <property type="entry name" value="LRR_dom_sf"/>
</dbReference>
<dbReference type="SUPFAM" id="SSF52058">
    <property type="entry name" value="L domain-like"/>
    <property type="match status" value="1"/>
</dbReference>
<dbReference type="Proteomes" id="UP000006851">
    <property type="component" value="Chromosome"/>
</dbReference>
<sequence>MSGRATVKRFRRNLFIICSALFLMLTTALNLWAQESQPATRFVQEEREDQSCEKKGAPRQDDQAPEGLPDCNEKENNSQIPTKSSDEPQSSSVSQTGVETVSFRAPITIGDKQIACSFIGDVGAHTAMLSSLLDKSASGAIAKLPETISDGANSYKVTVVGDFAFEGSPNITSTGLAGNKSITYVGSGAFKNCIGLISTGLDGNDMIKTMMGDHGGVYTGVFMGCTSLTRTGLEGNHTLTHIGGTFWGCTSLLSTGLKDNRTITYVGGNAFRNCTSLKSADLGSDRISRVWENAFKDCSGLTATGLEDNHSITDIGPSAFENCVNLGRASDVTGATNTGDLVINQPSDGTRMTIEARAFLGTSYNSLYLLCNGQASGPDVAPDGISPSAIKKVYVQSSWLGSITWRNYSVAEGSLVIMNPPILSMNAKRVPGTSDAASVELQIAQSFTGQINDASGHMIKRFSVNKNPSNPTEVVKLNTDRNTGLAPGSETLSVRNVSPGSFIFPAGSRARPYNSVSSSGKSCGLSAVAYKVAFDPAGGTGAMPDQPMTYGVEAPLEQCGFTRGHYAFVCWDAGAGGRSYADKERVSNLSDLEGATVTLRAIWKSTVSLELMISSRMAGTGGGSPLAGAGYALSATSDVADEIYDVYTDPEMHHRVESWPQMSASDGNLRLYGVSPGTYHLLNLSAPTGYQVCPDAHVFTVGDDGSVSVDGVPYKPAAGVIALTMDFLPAPVLPGTGVNSAGHPESVAVLVALAAGALAAPLVRRRS</sequence>
<organism evidence="4 5">
    <name type="scientific">Coriobacterium glomerans (strain ATCC 49209 / DSM 20642 / JCM 10262 / PW2)</name>
    <dbReference type="NCBI Taxonomy" id="700015"/>
    <lineage>
        <taxon>Bacteria</taxon>
        <taxon>Bacillati</taxon>
        <taxon>Actinomycetota</taxon>
        <taxon>Coriobacteriia</taxon>
        <taxon>Coriobacteriales</taxon>
        <taxon>Coriobacteriaceae</taxon>
        <taxon>Coriobacterium</taxon>
    </lineage>
</organism>
<dbReference type="HOGENOM" id="CLU_363987_0_0_11"/>
<feature type="domain" description="SpaA-like prealbumin fold" evidence="3">
    <location>
        <begin position="622"/>
        <end position="709"/>
    </location>
</feature>
<feature type="region of interest" description="Disordered" evidence="1">
    <location>
        <begin position="42"/>
        <end position="97"/>
    </location>
</feature>
<proteinExistence type="predicted"/>
<dbReference type="InterPro" id="IPR041033">
    <property type="entry name" value="SpaA_PFL_dom_1"/>
</dbReference>
<dbReference type="AlphaFoldDB" id="F2N7R1"/>
<dbReference type="eggNOG" id="COG4932">
    <property type="taxonomic scope" value="Bacteria"/>
</dbReference>
<name>F2N7R1_CORGP</name>
<feature type="chain" id="PRO_5003282361" description="SpaA-like prealbumin fold domain-containing protein" evidence="2">
    <location>
        <begin position="34"/>
        <end position="767"/>
    </location>
</feature>
<reference evidence="5" key="1">
    <citation type="journal article" date="2013" name="Stand. Genomic Sci.">
        <title>Complete genome sequence of Coriobacterium glomerans type strain (PW2(T)) from the midgut of Pyrrhocoris apterus L. (red soldier bug).</title>
        <authorList>
            <person name="Stackebrandt E."/>
            <person name="Zeytun A."/>
            <person name="Lapidus A."/>
            <person name="Nolan M."/>
            <person name="Lucas S."/>
            <person name="Hammon N."/>
            <person name="Deshpande S."/>
            <person name="Cheng J.F."/>
            <person name="Tapia R."/>
            <person name="Goodwin L.A."/>
            <person name="Pitluck S."/>
            <person name="Liolios K."/>
            <person name="Pagani I."/>
            <person name="Ivanova N."/>
            <person name="Mavromatis K."/>
            <person name="Mikhailova N."/>
            <person name="Huntemann M."/>
            <person name="Pati A."/>
            <person name="Chen A."/>
            <person name="Palaniappan K."/>
            <person name="Chang Y.J."/>
            <person name="Land M."/>
            <person name="Hauser L."/>
            <person name="Rohde M."/>
            <person name="Pukall R."/>
            <person name="Goker M."/>
            <person name="Detter J.C."/>
            <person name="Woyke T."/>
            <person name="Bristow J."/>
            <person name="Eisen J.A."/>
            <person name="Markowitz V."/>
            <person name="Hugenholtz P."/>
            <person name="Kyrpides N.C."/>
            <person name="Klenk H.P."/>
        </authorList>
    </citation>
    <scope>NUCLEOTIDE SEQUENCE</scope>
    <source>
        <strain evidence="5">ATCC 49209 / DSM 20642 / JCM 10262 / PW2</strain>
    </source>
</reference>
<dbReference type="Pfam" id="PF17802">
    <property type="entry name" value="SpaA"/>
    <property type="match status" value="1"/>
</dbReference>
<evidence type="ECO:0000256" key="1">
    <source>
        <dbReference type="SAM" id="MobiDB-lite"/>
    </source>
</evidence>
<dbReference type="KEGG" id="cgo:Corgl_0840"/>
<dbReference type="PANTHER" id="PTHR45661">
    <property type="entry name" value="SURFACE ANTIGEN"/>
    <property type="match status" value="1"/>
</dbReference>
<dbReference type="Gene3D" id="2.60.40.10">
    <property type="entry name" value="Immunoglobulins"/>
    <property type="match status" value="1"/>
</dbReference>
<dbReference type="PANTHER" id="PTHR45661:SF3">
    <property type="entry name" value="IG-LIKE DOMAIN-CONTAINING PROTEIN"/>
    <property type="match status" value="1"/>
</dbReference>
<dbReference type="STRING" id="700015.Corgl_0840"/>